<keyword evidence="4" id="KW-1185">Reference proteome</keyword>
<feature type="transmembrane region" description="Helical" evidence="2">
    <location>
        <begin position="67"/>
        <end position="91"/>
    </location>
</feature>
<dbReference type="eggNOG" id="ENOG5033IC4">
    <property type="taxonomic scope" value="Bacteria"/>
</dbReference>
<sequence length="146" mass="16203">MFDPEARLGSSLPVPDRELGGTTSPEATLEALLGDDQKKTLGDPGSVRQISQEDRRRNYETRVSGELAYSLWITLAVVASLHAICIGILTWHLVHAPGNDEEAINRRFDRALNEVHDTAKTIYTFLTPLATAVTGYYFANTERSRD</sequence>
<organism evidence="3 4">
    <name type="scientific">Rubidibacter lacunae KORDI 51-2</name>
    <dbReference type="NCBI Taxonomy" id="582515"/>
    <lineage>
        <taxon>Bacteria</taxon>
        <taxon>Bacillati</taxon>
        <taxon>Cyanobacteriota</taxon>
        <taxon>Cyanophyceae</taxon>
        <taxon>Oscillatoriophycideae</taxon>
        <taxon>Chroococcales</taxon>
        <taxon>Aphanothecaceae</taxon>
        <taxon>Rubidibacter</taxon>
    </lineage>
</organism>
<protein>
    <recommendedName>
        <fullName evidence="5">Transmembrane protein</fullName>
    </recommendedName>
</protein>
<keyword evidence="2" id="KW-1133">Transmembrane helix</keyword>
<reference evidence="3 4" key="1">
    <citation type="submission" date="2013-05" db="EMBL/GenBank/DDBJ databases">
        <title>Draft genome sequence of Rubidibacter lacunae KORDI 51-2.</title>
        <authorList>
            <person name="Choi D.H."/>
            <person name="Noh J.H."/>
            <person name="Kwon K.-K."/>
            <person name="Lee J.-H."/>
            <person name="Ryu J.-Y."/>
        </authorList>
    </citation>
    <scope>NUCLEOTIDE SEQUENCE [LARGE SCALE GENOMIC DNA]</scope>
    <source>
        <strain evidence="3 4">KORDI 51-2</strain>
    </source>
</reference>
<feature type="transmembrane region" description="Helical" evidence="2">
    <location>
        <begin position="122"/>
        <end position="139"/>
    </location>
</feature>
<evidence type="ECO:0000256" key="1">
    <source>
        <dbReference type="SAM" id="MobiDB-lite"/>
    </source>
</evidence>
<accession>U5DPY6</accession>
<proteinExistence type="predicted"/>
<evidence type="ECO:0000256" key="2">
    <source>
        <dbReference type="SAM" id="Phobius"/>
    </source>
</evidence>
<name>U5DPY6_9CHRO</name>
<comment type="caution">
    <text evidence="3">The sequence shown here is derived from an EMBL/GenBank/DDBJ whole genome shotgun (WGS) entry which is preliminary data.</text>
</comment>
<evidence type="ECO:0000313" key="4">
    <source>
        <dbReference type="Proteomes" id="UP000016960"/>
    </source>
</evidence>
<dbReference type="EMBL" id="ASSJ01000004">
    <property type="protein sequence ID" value="ERN42927.1"/>
    <property type="molecule type" value="Genomic_DNA"/>
</dbReference>
<keyword evidence="2" id="KW-0472">Membrane</keyword>
<dbReference type="InParanoid" id="U5DPY6"/>
<keyword evidence="2" id="KW-0812">Transmembrane</keyword>
<gene>
    <name evidence="3" type="ORF">KR51_00002300</name>
</gene>
<evidence type="ECO:0000313" key="3">
    <source>
        <dbReference type="EMBL" id="ERN42927.1"/>
    </source>
</evidence>
<feature type="region of interest" description="Disordered" evidence="1">
    <location>
        <begin position="1"/>
        <end position="23"/>
    </location>
</feature>
<dbReference type="AlphaFoldDB" id="U5DPY6"/>
<dbReference type="RefSeq" id="WP_022603938.1">
    <property type="nucleotide sequence ID" value="NZ_ASSJ01000004.1"/>
</dbReference>
<dbReference type="Proteomes" id="UP000016960">
    <property type="component" value="Unassembled WGS sequence"/>
</dbReference>
<evidence type="ECO:0008006" key="5">
    <source>
        <dbReference type="Google" id="ProtNLM"/>
    </source>
</evidence>